<protein>
    <submittedName>
        <fullName evidence="2">Uncharacterized protein</fullName>
    </submittedName>
</protein>
<comment type="caution">
    <text evidence="2">The sequence shown here is derived from an EMBL/GenBank/DDBJ whole genome shotgun (WGS) entry which is preliminary data.</text>
</comment>
<feature type="transmembrane region" description="Helical" evidence="1">
    <location>
        <begin position="12"/>
        <end position="34"/>
    </location>
</feature>
<reference evidence="3" key="1">
    <citation type="submission" date="2023-06" db="EMBL/GenBank/DDBJ databases">
        <title>Identification and characterization of horizontal gene transfer across gut microbiota members of farm animals based on homology search.</title>
        <authorList>
            <person name="Zeman M."/>
            <person name="Kubasova T."/>
            <person name="Jahodarova E."/>
            <person name="Nykrynova M."/>
            <person name="Rychlik I."/>
        </authorList>
    </citation>
    <scope>NUCLEOTIDE SEQUENCE [LARGE SCALE GENOMIC DNA]</scope>
    <source>
        <strain evidence="3">161_Gplus</strain>
    </source>
</reference>
<dbReference type="EMBL" id="JAUDDW010000001">
    <property type="protein sequence ID" value="MDM8265629.1"/>
    <property type="molecule type" value="Genomic_DNA"/>
</dbReference>
<sequence length="59" mass="6473">MSKAIAMIWGAWIMYCTMIGSYDGAIALLIMYVFNPFEFDTKKDASTGDADATNNNLGI</sequence>
<keyword evidence="1" id="KW-0812">Transmembrane</keyword>
<gene>
    <name evidence="2" type="ORF">QUW44_00370</name>
</gene>
<dbReference type="RefSeq" id="WP_289585569.1">
    <property type="nucleotide sequence ID" value="NZ_JAUDDW010000001.1"/>
</dbReference>
<evidence type="ECO:0000313" key="2">
    <source>
        <dbReference type="EMBL" id="MDM8265629.1"/>
    </source>
</evidence>
<evidence type="ECO:0000256" key="1">
    <source>
        <dbReference type="SAM" id="Phobius"/>
    </source>
</evidence>
<accession>A0ABT7UVD2</accession>
<reference evidence="2 3" key="2">
    <citation type="submission" date="2023-06" db="EMBL/GenBank/DDBJ databases">
        <authorList>
            <person name="Zeman M."/>
            <person name="Kubasova T."/>
            <person name="Jahodarova E."/>
            <person name="Nykrynova M."/>
            <person name="Rychlik I."/>
        </authorList>
    </citation>
    <scope>NUCLEOTIDE SEQUENCE [LARGE SCALE GENOMIC DNA]</scope>
    <source>
        <strain evidence="2 3">161_Gplus</strain>
    </source>
</reference>
<keyword evidence="1" id="KW-0472">Membrane</keyword>
<name>A0ABT7UVD2_9LACO</name>
<keyword evidence="3" id="KW-1185">Reference proteome</keyword>
<evidence type="ECO:0000313" key="3">
    <source>
        <dbReference type="Proteomes" id="UP001529343"/>
    </source>
</evidence>
<proteinExistence type="predicted"/>
<keyword evidence="1" id="KW-1133">Transmembrane helix</keyword>
<dbReference type="Proteomes" id="UP001529343">
    <property type="component" value="Unassembled WGS sequence"/>
</dbReference>
<organism evidence="2 3">
    <name type="scientific">Limosilactobacillus pontis</name>
    <dbReference type="NCBI Taxonomy" id="35787"/>
    <lineage>
        <taxon>Bacteria</taxon>
        <taxon>Bacillati</taxon>
        <taxon>Bacillota</taxon>
        <taxon>Bacilli</taxon>
        <taxon>Lactobacillales</taxon>
        <taxon>Lactobacillaceae</taxon>
        <taxon>Limosilactobacillus</taxon>
    </lineage>
</organism>